<accession>A0ACD1H6R5</accession>
<evidence type="ECO:0000313" key="1">
    <source>
        <dbReference type="EMBL" id="RAH69269.1"/>
    </source>
</evidence>
<evidence type="ECO:0000313" key="2">
    <source>
        <dbReference type="Proteomes" id="UP000249661"/>
    </source>
</evidence>
<reference evidence="1" key="1">
    <citation type="submission" date="2018-02" db="EMBL/GenBank/DDBJ databases">
        <title>The genomes of Aspergillus section Nigri reveals drivers in fungal speciation.</title>
        <authorList>
            <consortium name="DOE Joint Genome Institute"/>
            <person name="Vesth T.C."/>
            <person name="Nybo J."/>
            <person name="Theobald S."/>
            <person name="Brandl J."/>
            <person name="Frisvad J.C."/>
            <person name="Nielsen K.F."/>
            <person name="Lyhne E.K."/>
            <person name="Kogle M.E."/>
            <person name="Kuo A."/>
            <person name="Riley R."/>
            <person name="Clum A."/>
            <person name="Nolan M."/>
            <person name="Lipzen A."/>
            <person name="Salamov A."/>
            <person name="Henrissat B."/>
            <person name="Wiebenga A."/>
            <person name="De vries R.P."/>
            <person name="Grigoriev I.V."/>
            <person name="Mortensen U.H."/>
            <person name="Andersen M.R."/>
            <person name="Baker S.E."/>
        </authorList>
    </citation>
    <scope>NUCLEOTIDE SEQUENCE</scope>
    <source>
        <strain evidence="1">CBS 121060</strain>
    </source>
</reference>
<dbReference type="Proteomes" id="UP000249661">
    <property type="component" value="Unassembled WGS sequence"/>
</dbReference>
<sequence>MIGVAHACFERPDSEGVALILRDIHPVPLTLVHVHAVGVGHADYLIASGQALGDDDDDETGIFSEGAGEVLQAGSRSGFQAGDRVFLRYPACCRTFLRLPVAFVAPLLPQISFVEAAALPTAGLMALYALRTLERISTDDSVLVRHAANAVEHSQEKREILRAKYNLSPEFILSEHQGGLEIVNGIWQAISEGGVDLVLNFDRQELEGSLDALAPFGTLVSLDLSNTRPPDHPRLLRDAASRCITLAAVDLTKLHGQKPAIVRQLLRQLSQLMLDGSVVPVTPVKVLAASELAKNLQTVQKRQISSKAVLDLGPRQSVSVSAAMGPVRVIVWLDFTTRTSG</sequence>
<dbReference type="EMBL" id="KZ824961">
    <property type="protein sequence ID" value="RAH69269.1"/>
    <property type="molecule type" value="Genomic_DNA"/>
</dbReference>
<protein>
    <submittedName>
        <fullName evidence="1">Uncharacterized protein</fullName>
    </submittedName>
</protein>
<proteinExistence type="predicted"/>
<name>A0ACD1H6R5_9EURO</name>
<keyword evidence="2" id="KW-1185">Reference proteome</keyword>
<gene>
    <name evidence="1" type="ORF">BO66DRAFT_439338</name>
</gene>
<organism evidence="1 2">
    <name type="scientific">Aspergillus aculeatinus CBS 121060</name>
    <dbReference type="NCBI Taxonomy" id="1448322"/>
    <lineage>
        <taxon>Eukaryota</taxon>
        <taxon>Fungi</taxon>
        <taxon>Dikarya</taxon>
        <taxon>Ascomycota</taxon>
        <taxon>Pezizomycotina</taxon>
        <taxon>Eurotiomycetes</taxon>
        <taxon>Eurotiomycetidae</taxon>
        <taxon>Eurotiales</taxon>
        <taxon>Aspergillaceae</taxon>
        <taxon>Aspergillus</taxon>
        <taxon>Aspergillus subgen. Circumdati</taxon>
    </lineage>
</organism>